<reference evidence="2" key="1">
    <citation type="journal article" date="2021" name="Proc. Natl. Acad. Sci. U.S.A.">
        <title>A Catalog of Tens of Thousands of Viruses from Human Metagenomes Reveals Hidden Associations with Chronic Diseases.</title>
        <authorList>
            <person name="Tisza M.J."/>
            <person name="Buck C.B."/>
        </authorList>
    </citation>
    <scope>NUCLEOTIDE SEQUENCE</scope>
    <source>
        <strain evidence="2">Ct7OC5</strain>
    </source>
</reference>
<accession>A0A8S5TSR4</accession>
<keyword evidence="1" id="KW-0472">Membrane</keyword>
<dbReference type="EMBL" id="BK015921">
    <property type="protein sequence ID" value="DAF85237.1"/>
    <property type="molecule type" value="Genomic_DNA"/>
</dbReference>
<evidence type="ECO:0000313" key="2">
    <source>
        <dbReference type="EMBL" id="DAF85237.1"/>
    </source>
</evidence>
<feature type="transmembrane region" description="Helical" evidence="1">
    <location>
        <begin position="100"/>
        <end position="125"/>
    </location>
</feature>
<keyword evidence="1" id="KW-1133">Transmembrane helix</keyword>
<evidence type="ECO:0000256" key="1">
    <source>
        <dbReference type="SAM" id="Phobius"/>
    </source>
</evidence>
<protein>
    <submittedName>
        <fullName evidence="2">Uncharacterized protein</fullName>
    </submittedName>
</protein>
<feature type="transmembrane region" description="Helical" evidence="1">
    <location>
        <begin position="6"/>
        <end position="29"/>
    </location>
</feature>
<feature type="transmembrane region" description="Helical" evidence="1">
    <location>
        <begin position="41"/>
        <end position="63"/>
    </location>
</feature>
<feature type="transmembrane region" description="Helical" evidence="1">
    <location>
        <begin position="69"/>
        <end position="88"/>
    </location>
</feature>
<proteinExistence type="predicted"/>
<organism evidence="2">
    <name type="scientific">Siphoviridae sp. ct7OC5</name>
    <dbReference type="NCBI Taxonomy" id="2825350"/>
    <lineage>
        <taxon>Viruses</taxon>
        <taxon>Duplodnaviria</taxon>
        <taxon>Heunggongvirae</taxon>
        <taxon>Uroviricota</taxon>
        <taxon>Caudoviricetes</taxon>
    </lineage>
</organism>
<name>A0A8S5TSR4_9CAUD</name>
<sequence>MLMDKFIKWLLKTKIKIAIWATPLVLLFYFDDKIHLRDRVYYFFIAFFKSIPLLMLYSYFTVWREQNELFFVGISFILFLNMVVGATYHAKAGTFNIHDFLMGNITIMLVIAVVYISLSILSIPINETDTGKIFQSTVQFMTLMYPVSKIVKNVFVLTGGKYPPKWIMKALYNYEKSGKLKDFFDDIRGGNKTEELDNNKTDEQQ</sequence>
<keyword evidence="1" id="KW-0812">Transmembrane</keyword>